<evidence type="ECO:0000256" key="6">
    <source>
        <dbReference type="PIRSR" id="PIRSR001369-1"/>
    </source>
</evidence>
<dbReference type="Gene3D" id="1.10.580.10">
    <property type="entry name" value="Citrate Synthase, domain 1"/>
    <property type="match status" value="1"/>
</dbReference>
<dbReference type="InterPro" id="IPR016142">
    <property type="entry name" value="Citrate_synth-like_lrg_a-sub"/>
</dbReference>
<dbReference type="GO" id="GO:0036440">
    <property type="term" value="F:citrate synthase activity"/>
    <property type="evidence" value="ECO:0007669"/>
    <property type="project" value="UniProtKB-EC"/>
</dbReference>
<evidence type="ECO:0000313" key="9">
    <source>
        <dbReference type="Proteomes" id="UP000216311"/>
    </source>
</evidence>
<dbReference type="PIRSF" id="PIRSF001369">
    <property type="entry name" value="Citrate_synth"/>
    <property type="match status" value="1"/>
</dbReference>
<evidence type="ECO:0000256" key="2">
    <source>
        <dbReference type="ARBA" id="ARBA00010566"/>
    </source>
</evidence>
<keyword evidence="9" id="KW-1185">Reference proteome</keyword>
<gene>
    <name evidence="8" type="ORF">CGZ93_11410</name>
</gene>
<dbReference type="GO" id="GO:0005829">
    <property type="term" value="C:cytosol"/>
    <property type="evidence" value="ECO:0007669"/>
    <property type="project" value="TreeGrafter"/>
</dbReference>
<dbReference type="InterPro" id="IPR024176">
    <property type="entry name" value="Citrate_synthase_bac-typ"/>
</dbReference>
<dbReference type="OrthoDB" id="9800864at2"/>
<dbReference type="PRINTS" id="PR00143">
    <property type="entry name" value="CITRTSNTHASE"/>
</dbReference>
<comment type="caution">
    <text evidence="8">The sequence shown here is derived from an EMBL/GenBank/DDBJ whole genome shotgun (WGS) entry which is preliminary data.</text>
</comment>
<organism evidence="8 9">
    <name type="scientific">Enemella dayhoffiae</name>
    <dbReference type="NCBI Taxonomy" id="2016507"/>
    <lineage>
        <taxon>Bacteria</taxon>
        <taxon>Bacillati</taxon>
        <taxon>Actinomycetota</taxon>
        <taxon>Actinomycetes</taxon>
        <taxon>Propionibacteriales</taxon>
        <taxon>Propionibacteriaceae</taxon>
        <taxon>Enemella</taxon>
    </lineage>
</organism>
<dbReference type="Gene3D" id="1.10.230.10">
    <property type="entry name" value="Cytochrome P450-Terp, domain 2"/>
    <property type="match status" value="1"/>
</dbReference>
<proteinExistence type="inferred from homology"/>
<dbReference type="PROSITE" id="PS00480">
    <property type="entry name" value="CITRATE_SYNTHASE"/>
    <property type="match status" value="1"/>
</dbReference>
<evidence type="ECO:0000256" key="4">
    <source>
        <dbReference type="ARBA" id="ARBA00049288"/>
    </source>
</evidence>
<accession>A0A255GZ12</accession>
<dbReference type="InterPro" id="IPR016143">
    <property type="entry name" value="Citrate_synth-like_sm_a-sub"/>
</dbReference>
<feature type="active site" evidence="6">
    <location>
        <position position="274"/>
    </location>
</feature>
<dbReference type="GO" id="GO:0006099">
    <property type="term" value="P:tricarboxylic acid cycle"/>
    <property type="evidence" value="ECO:0007669"/>
    <property type="project" value="UniProtKB-UniPathway"/>
</dbReference>
<sequence>MLTDSRAMTQIQIAPPGLKNVVVADTELGDVRGGEGFYHYREYDAIDLARSRSFTEVWHLLFVGHLPDPAELTAFEQEIAAARTLPEPVRELLPTVARAGRDRHALARLRTALSLLGAVDGFEPAWGADPERLRREAIRVAAVTPTLLAAMHRLRAGEQPIPPRPELSTAADWLWQLTGSEPDPQTVAAIERYLVCTIDHGFNASTFTARVITSAGSDVASAVCGALGAFAGPLHGGAPDRALDALDEIGEASRARDWVRQKVADGDRIMGFGHAVYRTADPRAMLLRETALELGGELVELAVAVEQEVVAALAELKPGRELYANVEFYAGVVMERCGLPRELFTPTFAVARVVGWGANVLEQNRSSKIFRPSARYVGRPAPQPVPVRSTAG</sequence>
<comment type="similarity">
    <text evidence="2 5 7">Belongs to the citrate synthase family.</text>
</comment>
<evidence type="ECO:0000256" key="1">
    <source>
        <dbReference type="ARBA" id="ARBA00005163"/>
    </source>
</evidence>
<evidence type="ECO:0000256" key="3">
    <source>
        <dbReference type="ARBA" id="ARBA00022679"/>
    </source>
</evidence>
<dbReference type="GO" id="GO:0005975">
    <property type="term" value="P:carbohydrate metabolic process"/>
    <property type="evidence" value="ECO:0007669"/>
    <property type="project" value="TreeGrafter"/>
</dbReference>
<dbReference type="PANTHER" id="PTHR11739:SF23">
    <property type="entry name" value="CITRATE SYNTHASE 2-RELATED"/>
    <property type="match status" value="1"/>
</dbReference>
<dbReference type="AlphaFoldDB" id="A0A255GZ12"/>
<feature type="active site" evidence="6">
    <location>
        <position position="327"/>
    </location>
</feature>
<comment type="pathway">
    <text evidence="1">Carbohydrate metabolism; tricarboxylic acid cycle.</text>
</comment>
<reference evidence="8 9" key="1">
    <citation type="submission" date="2017-07" db="EMBL/GenBank/DDBJ databases">
        <title>Draft whole genome sequences of clinical Proprionibacteriaceae strains.</title>
        <authorList>
            <person name="Bernier A.-M."/>
            <person name="Bernard K."/>
            <person name="Domingo M.-C."/>
        </authorList>
    </citation>
    <scope>NUCLEOTIDE SEQUENCE [LARGE SCALE GENOMIC DNA]</scope>
    <source>
        <strain evidence="8 9">NML 130396</strain>
    </source>
</reference>
<evidence type="ECO:0000313" key="8">
    <source>
        <dbReference type="EMBL" id="OYO20831.1"/>
    </source>
</evidence>
<dbReference type="InterPro" id="IPR019810">
    <property type="entry name" value="Citrate_synthase_AS"/>
</dbReference>
<name>A0A255GZ12_9ACTN</name>
<dbReference type="UniPathway" id="UPA00223"/>
<dbReference type="FunFam" id="1.10.230.10:FF:000007">
    <property type="entry name" value="Citrate synthase"/>
    <property type="match status" value="1"/>
</dbReference>
<dbReference type="InterPro" id="IPR036969">
    <property type="entry name" value="Citrate_synthase_sf"/>
</dbReference>
<dbReference type="InterPro" id="IPR002020">
    <property type="entry name" value="Citrate_synthase"/>
</dbReference>
<protein>
    <recommendedName>
        <fullName evidence="5">Citrate synthase</fullName>
    </recommendedName>
</protein>
<evidence type="ECO:0000256" key="7">
    <source>
        <dbReference type="RuleBase" id="RU003406"/>
    </source>
</evidence>
<dbReference type="SUPFAM" id="SSF48256">
    <property type="entry name" value="Citrate synthase"/>
    <property type="match status" value="1"/>
</dbReference>
<evidence type="ECO:0000256" key="5">
    <source>
        <dbReference type="PIRNR" id="PIRNR001369"/>
    </source>
</evidence>
<comment type="catalytic activity">
    <reaction evidence="4">
        <text>oxaloacetate + acetyl-CoA + H2O = citrate + CoA + H(+)</text>
        <dbReference type="Rhea" id="RHEA:16845"/>
        <dbReference type="ChEBI" id="CHEBI:15377"/>
        <dbReference type="ChEBI" id="CHEBI:15378"/>
        <dbReference type="ChEBI" id="CHEBI:16452"/>
        <dbReference type="ChEBI" id="CHEBI:16947"/>
        <dbReference type="ChEBI" id="CHEBI:57287"/>
        <dbReference type="ChEBI" id="CHEBI:57288"/>
        <dbReference type="EC" id="2.3.3.16"/>
    </reaction>
</comment>
<keyword evidence="3 5" id="KW-0808">Transferase</keyword>
<dbReference type="EMBL" id="NMVQ01000023">
    <property type="protein sequence ID" value="OYO20831.1"/>
    <property type="molecule type" value="Genomic_DNA"/>
</dbReference>
<dbReference type="PANTHER" id="PTHR11739">
    <property type="entry name" value="CITRATE SYNTHASE"/>
    <property type="match status" value="1"/>
</dbReference>
<dbReference type="Pfam" id="PF00285">
    <property type="entry name" value="Citrate_synt"/>
    <property type="match status" value="1"/>
</dbReference>
<dbReference type="Proteomes" id="UP000216311">
    <property type="component" value="Unassembled WGS sequence"/>
</dbReference>